<keyword evidence="4" id="KW-1185">Reference proteome</keyword>
<feature type="region of interest" description="Disordered" evidence="1">
    <location>
        <begin position="1"/>
        <end position="34"/>
    </location>
</feature>
<dbReference type="SUPFAM" id="SSF109604">
    <property type="entry name" value="HD-domain/PDEase-like"/>
    <property type="match status" value="1"/>
</dbReference>
<dbReference type="GO" id="GO:0016787">
    <property type="term" value="F:hydrolase activity"/>
    <property type="evidence" value="ECO:0007669"/>
    <property type="project" value="UniProtKB-KW"/>
</dbReference>
<dbReference type="InterPro" id="IPR052020">
    <property type="entry name" value="Cyclic_di-GMP/3'3'-cGAMP_PDE"/>
</dbReference>
<dbReference type="EC" id="3.1.4.-" evidence="3"/>
<dbReference type="Proteomes" id="UP001606305">
    <property type="component" value="Unassembled WGS sequence"/>
</dbReference>
<dbReference type="PROSITE" id="PS51832">
    <property type="entry name" value="HD_GYP"/>
    <property type="match status" value="1"/>
</dbReference>
<comment type="caution">
    <text evidence="3">The sequence shown here is derived from an EMBL/GenBank/DDBJ whole genome shotgun (WGS) entry which is preliminary data.</text>
</comment>
<reference evidence="3 4" key="1">
    <citation type="submission" date="2024-09" db="EMBL/GenBank/DDBJ databases">
        <title>Novel species of the genus Pelomonas and Roseateles isolated from streams.</title>
        <authorList>
            <person name="Lu H."/>
        </authorList>
    </citation>
    <scope>NUCLEOTIDE SEQUENCE [LARGE SCALE GENOMIC DNA]</scope>
    <source>
        <strain evidence="3 4">BYS96W</strain>
    </source>
</reference>
<evidence type="ECO:0000256" key="1">
    <source>
        <dbReference type="SAM" id="MobiDB-lite"/>
    </source>
</evidence>
<accession>A0ABW7G3L9</accession>
<dbReference type="PANTHER" id="PTHR45228">
    <property type="entry name" value="CYCLIC DI-GMP PHOSPHODIESTERASE TM_0186-RELATED"/>
    <property type="match status" value="1"/>
</dbReference>
<protein>
    <submittedName>
        <fullName evidence="3">HD-GYP domain-containing protein</fullName>
        <ecNumber evidence="3">3.1.4.-</ecNumber>
    </submittedName>
</protein>
<feature type="domain" description="HD-GYP" evidence="2">
    <location>
        <begin position="14"/>
        <end position="211"/>
    </location>
</feature>
<evidence type="ECO:0000313" key="3">
    <source>
        <dbReference type="EMBL" id="MFG6456500.1"/>
    </source>
</evidence>
<dbReference type="EMBL" id="JBIGIA010000004">
    <property type="protein sequence ID" value="MFG6456500.1"/>
    <property type="molecule type" value="Genomic_DNA"/>
</dbReference>
<sequence length="222" mass="24007">MPSILIPAPLAPTTSSPSAALPPRRGAAGGRAHAQARSQRVRLGHLSELLACRLGLDAETAQLLRLAAPLFDVAESDLTTAFEPWWPLTTGEERRRREAQSEREAALVGGSRLPLFALAAEIALHYRERWDGNGYPQGLSGKAIPLSARIVAVVDYFDALTKRRRYRPARADDLGLAMLAEQAGTAFDPEIVSAFINHAPELIALRDRLDDMGLAAALDQDG</sequence>
<dbReference type="InterPro" id="IPR037522">
    <property type="entry name" value="HD_GYP_dom"/>
</dbReference>
<proteinExistence type="predicted"/>
<dbReference type="CDD" id="cd00077">
    <property type="entry name" value="HDc"/>
    <property type="match status" value="1"/>
</dbReference>
<organism evidence="3 4">
    <name type="scientific">Pelomonas nitida</name>
    <dbReference type="NCBI Taxonomy" id="3299027"/>
    <lineage>
        <taxon>Bacteria</taxon>
        <taxon>Pseudomonadati</taxon>
        <taxon>Pseudomonadota</taxon>
        <taxon>Betaproteobacteria</taxon>
        <taxon>Burkholderiales</taxon>
        <taxon>Sphaerotilaceae</taxon>
        <taxon>Roseateles</taxon>
    </lineage>
</organism>
<gene>
    <name evidence="3" type="ORF">ACG00X_06610</name>
</gene>
<evidence type="ECO:0000313" key="4">
    <source>
        <dbReference type="Proteomes" id="UP001606305"/>
    </source>
</evidence>
<dbReference type="Gene3D" id="1.10.3210.10">
    <property type="entry name" value="Hypothetical protein af1432"/>
    <property type="match status" value="1"/>
</dbReference>
<dbReference type="InterPro" id="IPR003607">
    <property type="entry name" value="HD/PDEase_dom"/>
</dbReference>
<keyword evidence="3" id="KW-0378">Hydrolase</keyword>
<dbReference type="Pfam" id="PF13487">
    <property type="entry name" value="HD_5"/>
    <property type="match status" value="1"/>
</dbReference>
<dbReference type="RefSeq" id="WP_394487251.1">
    <property type="nucleotide sequence ID" value="NZ_JBIGIA010000004.1"/>
</dbReference>
<feature type="compositionally biased region" description="Low complexity" evidence="1">
    <location>
        <begin position="7"/>
        <end position="34"/>
    </location>
</feature>
<name>A0ABW7G3L9_9BURK</name>
<evidence type="ECO:0000259" key="2">
    <source>
        <dbReference type="PROSITE" id="PS51832"/>
    </source>
</evidence>